<evidence type="ECO:0000256" key="1">
    <source>
        <dbReference type="SAM" id="MobiDB-lite"/>
    </source>
</evidence>
<name>A0A2W5NB37_9SPHN</name>
<dbReference type="EMBL" id="QFPX01000041">
    <property type="protein sequence ID" value="PZQ50264.1"/>
    <property type="molecule type" value="Genomic_DNA"/>
</dbReference>
<feature type="compositionally biased region" description="Basic and acidic residues" evidence="1">
    <location>
        <begin position="1"/>
        <end position="48"/>
    </location>
</feature>
<evidence type="ECO:0000313" key="2">
    <source>
        <dbReference type="EMBL" id="PZQ50264.1"/>
    </source>
</evidence>
<proteinExistence type="predicted"/>
<dbReference type="AlphaFoldDB" id="A0A2W5NB37"/>
<evidence type="ECO:0008006" key="4">
    <source>
        <dbReference type="Google" id="ProtNLM"/>
    </source>
</evidence>
<dbReference type="Proteomes" id="UP000249082">
    <property type="component" value="Unassembled WGS sequence"/>
</dbReference>
<reference evidence="2 3" key="1">
    <citation type="submission" date="2017-08" db="EMBL/GenBank/DDBJ databases">
        <title>Infants hospitalized years apart are colonized by the same room-sourced microbial strains.</title>
        <authorList>
            <person name="Brooks B."/>
            <person name="Olm M.R."/>
            <person name="Firek B.A."/>
            <person name="Baker R."/>
            <person name="Thomas B.C."/>
            <person name="Morowitz M.J."/>
            <person name="Banfield J.F."/>
        </authorList>
    </citation>
    <scope>NUCLEOTIDE SEQUENCE [LARGE SCALE GENOMIC DNA]</scope>
    <source>
        <strain evidence="2">S2_005_002_R2_33</strain>
    </source>
</reference>
<evidence type="ECO:0000313" key="3">
    <source>
        <dbReference type="Proteomes" id="UP000249082"/>
    </source>
</evidence>
<accession>A0A2W5NB37</accession>
<feature type="region of interest" description="Disordered" evidence="1">
    <location>
        <begin position="1"/>
        <end position="59"/>
    </location>
</feature>
<comment type="caution">
    <text evidence="2">The sequence shown here is derived from an EMBL/GenBank/DDBJ whole genome shotgun (WGS) entry which is preliminary data.</text>
</comment>
<protein>
    <recommendedName>
        <fullName evidence="4">CsbD family protein</fullName>
    </recommendedName>
</protein>
<sequence>MSIEGKAKEVAGYVKEEMNEHGKSPESQKKAQEGRDLRNEGRIEDGKPPKTSKPGTGAE</sequence>
<gene>
    <name evidence="2" type="ORF">DI555_23100</name>
</gene>
<organism evidence="2 3">
    <name type="scientific">Novosphingobium pentaromativorans</name>
    <dbReference type="NCBI Taxonomy" id="205844"/>
    <lineage>
        <taxon>Bacteria</taxon>
        <taxon>Pseudomonadati</taxon>
        <taxon>Pseudomonadota</taxon>
        <taxon>Alphaproteobacteria</taxon>
        <taxon>Sphingomonadales</taxon>
        <taxon>Sphingomonadaceae</taxon>
        <taxon>Novosphingobium</taxon>
    </lineage>
</organism>